<feature type="domain" description="UspA" evidence="2">
    <location>
        <begin position="2"/>
        <end position="150"/>
    </location>
</feature>
<dbReference type="SUPFAM" id="SSF52402">
    <property type="entry name" value="Adenine nucleotide alpha hydrolases-like"/>
    <property type="match status" value="2"/>
</dbReference>
<proteinExistence type="inferred from homology"/>
<name>A0A9X3NFE2_9ACTN</name>
<dbReference type="RefSeq" id="WP_270027500.1">
    <property type="nucleotide sequence ID" value="NZ_JAPDDP010000047.1"/>
</dbReference>
<dbReference type="AlphaFoldDB" id="A0A9X3NFE2"/>
<dbReference type="PANTHER" id="PTHR46268">
    <property type="entry name" value="STRESS RESPONSE PROTEIN NHAX"/>
    <property type="match status" value="1"/>
</dbReference>
<dbReference type="PRINTS" id="PR01438">
    <property type="entry name" value="UNVRSLSTRESS"/>
</dbReference>
<keyword evidence="4" id="KW-1185">Reference proteome</keyword>
<gene>
    <name evidence="3" type="ORF">OJ997_22595</name>
</gene>
<dbReference type="PANTHER" id="PTHR46268:SF6">
    <property type="entry name" value="UNIVERSAL STRESS PROTEIN UP12"/>
    <property type="match status" value="1"/>
</dbReference>
<dbReference type="EMBL" id="JAPDDP010000047">
    <property type="protein sequence ID" value="MDA0183116.1"/>
    <property type="molecule type" value="Genomic_DNA"/>
</dbReference>
<organism evidence="3 4">
    <name type="scientific">Solirubrobacter phytolaccae</name>
    <dbReference type="NCBI Taxonomy" id="1404360"/>
    <lineage>
        <taxon>Bacteria</taxon>
        <taxon>Bacillati</taxon>
        <taxon>Actinomycetota</taxon>
        <taxon>Thermoleophilia</taxon>
        <taxon>Solirubrobacterales</taxon>
        <taxon>Solirubrobacteraceae</taxon>
        <taxon>Solirubrobacter</taxon>
    </lineage>
</organism>
<dbReference type="InterPro" id="IPR014729">
    <property type="entry name" value="Rossmann-like_a/b/a_fold"/>
</dbReference>
<dbReference type="InterPro" id="IPR006016">
    <property type="entry name" value="UspA"/>
</dbReference>
<dbReference type="Proteomes" id="UP001147653">
    <property type="component" value="Unassembled WGS sequence"/>
</dbReference>
<sequence length="288" mass="29566">MTRLLIAYDGSSSAKAALTFASALFPAAEAVVAHVHAPPPSPESGALARIALPDEMVREGIERMRIEAQAAGQKAVDEGVELATAAGLDARPELAFAVTPWRELRAQAEAHKVDVIVSGTHGASPFERVMIGSTAASLLHHAERPLLVVPEGTTGADGPILAGYDGSDHAKTALEFAAHHLRSRPLLVAHAWPVPVLVTSLVTPPAPPESELAAAGAAFARDAGLDATATTVDGTRGLWRAMLAAAEERHAAAILVGSRGHGAVASTVLGSFATGLVHAATRPVLVIP</sequence>
<evidence type="ECO:0000313" key="4">
    <source>
        <dbReference type="Proteomes" id="UP001147653"/>
    </source>
</evidence>
<feature type="domain" description="UspA" evidence="2">
    <location>
        <begin position="159"/>
        <end position="288"/>
    </location>
</feature>
<dbReference type="Pfam" id="PF00582">
    <property type="entry name" value="Usp"/>
    <property type="match status" value="2"/>
</dbReference>
<evidence type="ECO:0000313" key="3">
    <source>
        <dbReference type="EMBL" id="MDA0183116.1"/>
    </source>
</evidence>
<dbReference type="Gene3D" id="3.40.50.620">
    <property type="entry name" value="HUPs"/>
    <property type="match status" value="2"/>
</dbReference>
<protein>
    <submittedName>
        <fullName evidence="3">Universal stress protein</fullName>
    </submittedName>
</protein>
<dbReference type="InterPro" id="IPR006015">
    <property type="entry name" value="Universal_stress_UspA"/>
</dbReference>
<evidence type="ECO:0000256" key="1">
    <source>
        <dbReference type="ARBA" id="ARBA00008791"/>
    </source>
</evidence>
<dbReference type="CDD" id="cd00293">
    <property type="entry name" value="USP-like"/>
    <property type="match status" value="2"/>
</dbReference>
<evidence type="ECO:0000259" key="2">
    <source>
        <dbReference type="Pfam" id="PF00582"/>
    </source>
</evidence>
<reference evidence="3" key="1">
    <citation type="submission" date="2022-10" db="EMBL/GenBank/DDBJ databases">
        <title>The WGS of Solirubrobacter phytolaccae KCTC 29190.</title>
        <authorList>
            <person name="Jiang Z."/>
        </authorList>
    </citation>
    <scope>NUCLEOTIDE SEQUENCE</scope>
    <source>
        <strain evidence="3">KCTC 29190</strain>
    </source>
</reference>
<comment type="similarity">
    <text evidence="1">Belongs to the universal stress protein A family.</text>
</comment>
<accession>A0A9X3NFE2</accession>
<comment type="caution">
    <text evidence="3">The sequence shown here is derived from an EMBL/GenBank/DDBJ whole genome shotgun (WGS) entry which is preliminary data.</text>
</comment>